<feature type="chain" id="PRO_5012576970" description="Granulins domain-containing protein" evidence="1">
    <location>
        <begin position="21"/>
        <end position="90"/>
    </location>
</feature>
<dbReference type="AlphaFoldDB" id="A0A1Y6LGC6"/>
<feature type="signal peptide" evidence="1">
    <location>
        <begin position="1"/>
        <end position="20"/>
    </location>
</feature>
<name>A0A1Y6LGC6_ZYMTR</name>
<evidence type="ECO:0000313" key="2">
    <source>
        <dbReference type="EMBL" id="SMY23396.1"/>
    </source>
</evidence>
<accession>A0A1Y6LGC6</accession>
<evidence type="ECO:0000313" key="3">
    <source>
        <dbReference type="Proteomes" id="UP000215453"/>
    </source>
</evidence>
<proteinExistence type="predicted"/>
<dbReference type="Proteomes" id="UP000215453">
    <property type="component" value="Chromosome 4"/>
</dbReference>
<evidence type="ECO:0000256" key="1">
    <source>
        <dbReference type="SAM" id="SignalP"/>
    </source>
</evidence>
<gene>
    <name evidence="2" type="ORF">ZT1A5_G4836</name>
</gene>
<protein>
    <recommendedName>
        <fullName evidence="4">Granulins domain-containing protein</fullName>
    </recommendedName>
</protein>
<keyword evidence="1" id="KW-0732">Signal</keyword>
<evidence type="ECO:0008006" key="4">
    <source>
        <dbReference type="Google" id="ProtNLM"/>
    </source>
</evidence>
<organism evidence="2 3">
    <name type="scientific">Zymoseptoria tritici ST99CH_1A5</name>
    <dbReference type="NCBI Taxonomy" id="1276529"/>
    <lineage>
        <taxon>Eukaryota</taxon>
        <taxon>Fungi</taxon>
        <taxon>Dikarya</taxon>
        <taxon>Ascomycota</taxon>
        <taxon>Pezizomycotina</taxon>
        <taxon>Dothideomycetes</taxon>
        <taxon>Dothideomycetidae</taxon>
        <taxon>Mycosphaerellales</taxon>
        <taxon>Mycosphaerellaceae</taxon>
        <taxon>Zymoseptoria</taxon>
    </lineage>
</organism>
<sequence length="90" mass="9452">MKLHTYTFLALITALIGVSGHVLVARDCVHQVGGSCAKNRCCQGDIPRSCEGGICVVKCGAGGKWCPAGMKCLPDVSRSGLGSQYWACSY</sequence>
<dbReference type="EMBL" id="LT882679">
    <property type="protein sequence ID" value="SMY23396.1"/>
    <property type="molecule type" value="Genomic_DNA"/>
</dbReference>
<reference evidence="2 3" key="1">
    <citation type="submission" date="2016-10" db="EMBL/GenBank/DDBJ databases">
        <authorList>
            <person name="Varghese N."/>
        </authorList>
    </citation>
    <scope>NUCLEOTIDE SEQUENCE [LARGE SCALE GENOMIC DNA]</scope>
</reference>